<keyword evidence="1" id="KW-0812">Transmembrane</keyword>
<dbReference type="OMA" id="CITAINE"/>
<feature type="transmembrane region" description="Helical" evidence="1">
    <location>
        <begin position="16"/>
        <end position="34"/>
    </location>
</feature>
<dbReference type="PANTHER" id="PTHR11485">
    <property type="entry name" value="TRANSFERRIN"/>
    <property type="match status" value="1"/>
</dbReference>
<reference evidence="3" key="1">
    <citation type="submission" date="2025-08" db="UniProtKB">
        <authorList>
            <consortium name="Ensembl"/>
        </authorList>
    </citation>
    <scope>IDENTIFICATION</scope>
</reference>
<feature type="domain" description="Transferrin-like" evidence="2">
    <location>
        <begin position="40"/>
        <end position="128"/>
    </location>
</feature>
<keyword evidence="4" id="KW-1185">Reference proteome</keyword>
<dbReference type="GO" id="GO:0005886">
    <property type="term" value="C:plasma membrane"/>
    <property type="evidence" value="ECO:0007669"/>
    <property type="project" value="TreeGrafter"/>
</dbReference>
<accession>A0A8C4R373</accession>
<sequence>MCSDGNITNRPNHLKSYRLFVVAVYVAGLCALVVNGNEGVRWCVISTGEESKCQAFAKAIESHGLHLTCVKTTSHAECITAINENKADAVTLDGGDIFNAGKSPHNLQPIGCDVMVLCCTCITGIPRE</sequence>
<proteinExistence type="predicted"/>
<protein>
    <recommendedName>
        <fullName evidence="2">Transferrin-like domain-containing protein</fullName>
    </recommendedName>
</protein>
<evidence type="ECO:0000259" key="2">
    <source>
        <dbReference type="PROSITE" id="PS51408"/>
    </source>
</evidence>
<dbReference type="GO" id="GO:0055037">
    <property type="term" value="C:recycling endosome"/>
    <property type="evidence" value="ECO:0007669"/>
    <property type="project" value="TreeGrafter"/>
</dbReference>
<dbReference type="AlphaFoldDB" id="A0A8C4R373"/>
<keyword evidence="1" id="KW-0472">Membrane</keyword>
<dbReference type="GO" id="GO:0006826">
    <property type="term" value="P:iron ion transport"/>
    <property type="evidence" value="ECO:0007669"/>
    <property type="project" value="TreeGrafter"/>
</dbReference>
<dbReference type="Ensembl" id="ENSEBUT00000024658.1">
    <property type="protein sequence ID" value="ENSEBUP00000024082.1"/>
    <property type="gene ID" value="ENSEBUG00000014825.1"/>
</dbReference>
<reference evidence="3" key="2">
    <citation type="submission" date="2025-09" db="UniProtKB">
        <authorList>
            <consortium name="Ensembl"/>
        </authorList>
    </citation>
    <scope>IDENTIFICATION</scope>
</reference>
<keyword evidence="1" id="KW-1133">Transmembrane helix</keyword>
<evidence type="ECO:0000256" key="1">
    <source>
        <dbReference type="SAM" id="Phobius"/>
    </source>
</evidence>
<dbReference type="InterPro" id="IPR001156">
    <property type="entry name" value="Transferrin-like_dom"/>
</dbReference>
<name>A0A8C4R373_EPTBU</name>
<dbReference type="PROSITE" id="PS51408">
    <property type="entry name" value="TRANSFERRIN_LIKE_4"/>
    <property type="match status" value="1"/>
</dbReference>
<organism evidence="3 4">
    <name type="scientific">Eptatretus burgeri</name>
    <name type="common">Inshore hagfish</name>
    <dbReference type="NCBI Taxonomy" id="7764"/>
    <lineage>
        <taxon>Eukaryota</taxon>
        <taxon>Metazoa</taxon>
        <taxon>Chordata</taxon>
        <taxon>Craniata</taxon>
        <taxon>Vertebrata</taxon>
        <taxon>Cyclostomata</taxon>
        <taxon>Myxini</taxon>
        <taxon>Myxiniformes</taxon>
        <taxon>Myxinidae</taxon>
        <taxon>Eptatretinae</taxon>
        <taxon>Eptatretus</taxon>
    </lineage>
</organism>
<dbReference type="Pfam" id="PF00405">
    <property type="entry name" value="Transferrin"/>
    <property type="match status" value="1"/>
</dbReference>
<dbReference type="GO" id="GO:0005615">
    <property type="term" value="C:extracellular space"/>
    <property type="evidence" value="ECO:0007669"/>
    <property type="project" value="TreeGrafter"/>
</dbReference>
<dbReference type="Proteomes" id="UP000694388">
    <property type="component" value="Unplaced"/>
</dbReference>
<dbReference type="Gene3D" id="3.40.190.10">
    <property type="entry name" value="Periplasmic binding protein-like II"/>
    <property type="match status" value="1"/>
</dbReference>
<dbReference type="SUPFAM" id="SSF53850">
    <property type="entry name" value="Periplasmic binding protein-like II"/>
    <property type="match status" value="1"/>
</dbReference>
<dbReference type="PANTHER" id="PTHR11485:SF29">
    <property type="entry name" value="TRANSFERRIN 2"/>
    <property type="match status" value="1"/>
</dbReference>
<dbReference type="PRINTS" id="PR00422">
    <property type="entry name" value="TRANSFERRIN"/>
</dbReference>
<evidence type="ECO:0000313" key="3">
    <source>
        <dbReference type="Ensembl" id="ENSEBUP00000024082.1"/>
    </source>
</evidence>
<evidence type="ECO:0000313" key="4">
    <source>
        <dbReference type="Proteomes" id="UP000694388"/>
    </source>
</evidence>
<dbReference type="GO" id="GO:0005769">
    <property type="term" value="C:early endosome"/>
    <property type="evidence" value="ECO:0007669"/>
    <property type="project" value="TreeGrafter"/>
</dbReference>